<name>A0ABP0KB77_9DINO</name>
<evidence type="ECO:0000313" key="4">
    <source>
        <dbReference type="EMBL" id="CAK9023809.1"/>
    </source>
</evidence>
<reference evidence="4 6" key="1">
    <citation type="submission" date="2024-02" db="EMBL/GenBank/DDBJ databases">
        <authorList>
            <person name="Chen Y."/>
            <person name="Shah S."/>
            <person name="Dougan E. K."/>
            <person name="Thang M."/>
            <person name="Chan C."/>
        </authorList>
    </citation>
    <scope>NUCLEOTIDE SEQUENCE [LARGE SCALE GENOMIC DNA]</scope>
</reference>
<evidence type="ECO:0000313" key="5">
    <source>
        <dbReference type="EMBL" id="CAK9023849.1"/>
    </source>
</evidence>
<protein>
    <recommendedName>
        <fullName evidence="3">RING-type domain-containing protein</fullName>
    </recommendedName>
</protein>
<sequence>MACGWEDSTPFLVVAGAGHSPVDGRYAQDGFREGKPKFKKVGGEFIIFFRWGMWKLGAEEDTTVWLYESSTGGPGSPTTPTNSGGASSMPPSAWVAAQAKHGPAPSVSLGTCRDLQEGDVVTIVKHHEEVDWSGCPERSEEHKLLCRPGEVLSIHRLRRLRGNWFYPSKCPEKVAPLAVLGTVNLMGKAHRITKLEPSTVSFGEDASMPFLVLNGAGHSPINGRYSHDGSFSGKPKYKQVGGNSIIFFMSGKWRLNDEDVTDERCYDAVEGDEPVPPSAWVKINKRYGAAPKLSIGTCRDLQVGDSVVLKKDSRSIDWSGCPESRDSSRRFSFSAPKTVTVHRLQGEWFYPAEFRTQVAPVAAVRSVNFNGKAHRIEAEEEVSASSGENTPTAPATPSAFLVVQGAGHAAVNGRYVPRGMLEGRPKYKQVGGNSIIYFSSGVWRLNDEENMQQRKYDGAQNDTPTPPNQWVQVDSNHGAAPKLSVGTWRDIQEGDTVTLGKRHEDVDWSGCPVNSAGRLRFSPSPWSITVQRVQGQWFYPAEFETLIAPLAALGTVNLMGETYQVAEVMSSSSRPEQKTAEKGQKGKEKILGGYDEEWSSGQDVQKYKCAICLLVARDAVVHECGSDLFCEGCWKRCMAKDSKCPVCRKDGASIVPAHFERCSILNLKVKCPNQCGRSVPLHEKETHLENGTCTSQNAVSFDGLDVTDEANKEVCTACIIS</sequence>
<keyword evidence="1" id="KW-0862">Zinc</keyword>
<gene>
    <name evidence="4" type="ORF">CCMP2556_LOCUS15365</name>
    <name evidence="5" type="ORF">CCMP2556_LOCUS15381</name>
</gene>
<dbReference type="PROSITE" id="PS50089">
    <property type="entry name" value="ZF_RING_2"/>
    <property type="match status" value="1"/>
</dbReference>
<feature type="domain" description="RING-type" evidence="3">
    <location>
        <begin position="609"/>
        <end position="648"/>
    </location>
</feature>
<dbReference type="Pfam" id="PF13920">
    <property type="entry name" value="zf-C3HC4_3"/>
    <property type="match status" value="1"/>
</dbReference>
<dbReference type="Proteomes" id="UP001642484">
    <property type="component" value="Unassembled WGS sequence"/>
</dbReference>
<keyword evidence="6" id="KW-1185">Reference proteome</keyword>
<dbReference type="Gene3D" id="3.30.40.10">
    <property type="entry name" value="Zinc/RING finger domain, C3HC4 (zinc finger)"/>
    <property type="match status" value="1"/>
</dbReference>
<dbReference type="InterPro" id="IPR013083">
    <property type="entry name" value="Znf_RING/FYVE/PHD"/>
</dbReference>
<proteinExistence type="predicted"/>
<evidence type="ECO:0000313" key="6">
    <source>
        <dbReference type="Proteomes" id="UP001642484"/>
    </source>
</evidence>
<keyword evidence="1" id="KW-0863">Zinc-finger</keyword>
<keyword evidence="1" id="KW-0479">Metal-binding</keyword>
<evidence type="ECO:0000256" key="2">
    <source>
        <dbReference type="SAM" id="MobiDB-lite"/>
    </source>
</evidence>
<accession>A0ABP0KB77</accession>
<evidence type="ECO:0000259" key="3">
    <source>
        <dbReference type="PROSITE" id="PS50089"/>
    </source>
</evidence>
<dbReference type="EMBL" id="CAXAMN010008058">
    <property type="protein sequence ID" value="CAK9023849.1"/>
    <property type="molecule type" value="Genomic_DNA"/>
</dbReference>
<comment type="caution">
    <text evidence="4">The sequence shown here is derived from an EMBL/GenBank/DDBJ whole genome shotgun (WGS) entry which is preliminary data.</text>
</comment>
<dbReference type="InterPro" id="IPR001841">
    <property type="entry name" value="Znf_RING"/>
</dbReference>
<organism evidence="4 6">
    <name type="scientific">Durusdinium trenchii</name>
    <dbReference type="NCBI Taxonomy" id="1381693"/>
    <lineage>
        <taxon>Eukaryota</taxon>
        <taxon>Sar</taxon>
        <taxon>Alveolata</taxon>
        <taxon>Dinophyceae</taxon>
        <taxon>Suessiales</taxon>
        <taxon>Symbiodiniaceae</taxon>
        <taxon>Durusdinium</taxon>
    </lineage>
</organism>
<dbReference type="EMBL" id="CAXAMN010008036">
    <property type="protein sequence ID" value="CAK9023809.1"/>
    <property type="molecule type" value="Genomic_DNA"/>
</dbReference>
<feature type="region of interest" description="Disordered" evidence="2">
    <location>
        <begin position="69"/>
        <end position="91"/>
    </location>
</feature>
<feature type="compositionally biased region" description="Low complexity" evidence="2">
    <location>
        <begin position="76"/>
        <end position="88"/>
    </location>
</feature>
<evidence type="ECO:0000256" key="1">
    <source>
        <dbReference type="PROSITE-ProRule" id="PRU00175"/>
    </source>
</evidence>
<dbReference type="SUPFAM" id="SSF57850">
    <property type="entry name" value="RING/U-box"/>
    <property type="match status" value="1"/>
</dbReference>